<sequence>MAELELIAPGPLPGITVHPLAPLGPDPGSAIPVQEEDVDSLGKPGEETQEQGCDPTKISAPGNEGEGEILCDFCLGASRVKAVKSCLTCMVNYCEEHLRPHQENSKLHSHQLTEPSKDEDRRTCPLHHSPLVAFCYTHQQCICQECGEGEHRGHNTVSLDAARRNKEADLRCMQLELEQKLKLNENAIARLQANNKSVLEYCKFKKTKEAASPSIYIGLKDKLSGIRKVITDSTLHLIQLLESYKEKLQESAREEEYDIQTQVSAIVQRKYRTSKPEPRTRDEFLQYACDITFDPDTAHRYLRLQEDNRKVTNTTPWEHPYPDLPSRFLHWRQVLSQQSLYLHRYYFEVEISGGGTYVGLTCKGIDRKGEERNSCISGNNFSWSVHWNGKEFTAWHSDTETPLKAGPFRRLGIYVSFPGGTLSFYGVEYDTMTLIHKFDCKFSEPVYAAFWLSKKENAIRIVDLGEEPEKPAPSSVEAAP</sequence>
<proteinExistence type="predicted"/>
<dbReference type="PRINTS" id="PR01407">
    <property type="entry name" value="BUTYPHLNCDUF"/>
</dbReference>
<dbReference type="Gene3D" id="3.30.160.60">
    <property type="entry name" value="Classic Zinc Finger"/>
    <property type="match status" value="1"/>
</dbReference>
<dbReference type="Proteomes" id="UP000710432">
    <property type="component" value="Unassembled WGS sequence"/>
</dbReference>
<reference evidence="8" key="1">
    <citation type="submission" date="2020-03" db="EMBL/GenBank/DDBJ databases">
        <title>Studies in the Genomics of Life Span.</title>
        <authorList>
            <person name="Glass D."/>
        </authorList>
    </citation>
    <scope>NUCLEOTIDE SEQUENCE</scope>
    <source>
        <strain evidence="8">LTLLF</strain>
        <tissue evidence="8">Muscle</tissue>
    </source>
</reference>
<dbReference type="CDD" id="cd12890">
    <property type="entry name" value="SPRY_PRY_TRIM16"/>
    <property type="match status" value="1"/>
</dbReference>
<evidence type="ECO:0000256" key="5">
    <source>
        <dbReference type="SAM" id="MobiDB-lite"/>
    </source>
</evidence>
<feature type="region of interest" description="Disordered" evidence="5">
    <location>
        <begin position="102"/>
        <end position="121"/>
    </location>
</feature>
<evidence type="ECO:0000256" key="3">
    <source>
        <dbReference type="ARBA" id="ARBA00022833"/>
    </source>
</evidence>
<dbReference type="PROSITE" id="PS50188">
    <property type="entry name" value="B302_SPRY"/>
    <property type="match status" value="1"/>
</dbReference>
<dbReference type="AlphaFoldDB" id="A0A8J6GAA6"/>
<dbReference type="InterPro" id="IPR006574">
    <property type="entry name" value="PRY"/>
</dbReference>
<dbReference type="InterPro" id="IPR001870">
    <property type="entry name" value="B30.2/SPRY"/>
</dbReference>
<feature type="domain" description="B30.2/SPRY" evidence="7">
    <location>
        <begin position="271"/>
        <end position="469"/>
    </location>
</feature>
<accession>A0A8J6GAA6</accession>
<evidence type="ECO:0000259" key="7">
    <source>
        <dbReference type="PROSITE" id="PS50188"/>
    </source>
</evidence>
<evidence type="ECO:0000256" key="1">
    <source>
        <dbReference type="ARBA" id="ARBA00022723"/>
    </source>
</evidence>
<feature type="region of interest" description="Disordered" evidence="5">
    <location>
        <begin position="19"/>
        <end position="59"/>
    </location>
</feature>
<dbReference type="SMART" id="SM00336">
    <property type="entry name" value="BBOX"/>
    <property type="match status" value="1"/>
</dbReference>
<evidence type="ECO:0000256" key="2">
    <source>
        <dbReference type="ARBA" id="ARBA00022771"/>
    </source>
</evidence>
<keyword evidence="1" id="KW-0479">Metal-binding</keyword>
<feature type="domain" description="B box-type" evidence="6">
    <location>
        <begin position="119"/>
        <end position="159"/>
    </location>
</feature>
<dbReference type="SMART" id="SM00589">
    <property type="entry name" value="PRY"/>
    <property type="match status" value="1"/>
</dbReference>
<dbReference type="Pfam" id="PF13765">
    <property type="entry name" value="PRY"/>
    <property type="match status" value="1"/>
</dbReference>
<dbReference type="Gene3D" id="4.10.830.40">
    <property type="match status" value="1"/>
</dbReference>
<keyword evidence="2 4" id="KW-0863">Zinc-finger</keyword>
<gene>
    <name evidence="8" type="ORF">LTLLF_169295</name>
</gene>
<dbReference type="InterPro" id="IPR003877">
    <property type="entry name" value="SPRY_dom"/>
</dbReference>
<dbReference type="GO" id="GO:0008270">
    <property type="term" value="F:zinc ion binding"/>
    <property type="evidence" value="ECO:0007669"/>
    <property type="project" value="UniProtKB-KW"/>
</dbReference>
<dbReference type="EMBL" id="JAATJU010023654">
    <property type="protein sequence ID" value="KAH0507297.1"/>
    <property type="molecule type" value="Genomic_DNA"/>
</dbReference>
<dbReference type="GO" id="GO:0005737">
    <property type="term" value="C:cytoplasm"/>
    <property type="evidence" value="ECO:0007669"/>
    <property type="project" value="UniProtKB-ARBA"/>
</dbReference>
<dbReference type="PANTHER" id="PTHR25465:SF10">
    <property type="entry name" value="TRIPARTITE MOTIF-CONTAINING PROTEIN 16-RELATED"/>
    <property type="match status" value="1"/>
</dbReference>
<dbReference type="SUPFAM" id="SSF49899">
    <property type="entry name" value="Concanavalin A-like lectins/glucanases"/>
    <property type="match status" value="1"/>
</dbReference>
<evidence type="ECO:0000256" key="4">
    <source>
        <dbReference type="PROSITE-ProRule" id="PRU00024"/>
    </source>
</evidence>
<evidence type="ECO:0000313" key="9">
    <source>
        <dbReference type="Proteomes" id="UP000710432"/>
    </source>
</evidence>
<dbReference type="InterPro" id="IPR003879">
    <property type="entry name" value="Butyrophylin_SPRY"/>
</dbReference>
<evidence type="ECO:0000259" key="6">
    <source>
        <dbReference type="PROSITE" id="PS50119"/>
    </source>
</evidence>
<evidence type="ECO:0000313" key="8">
    <source>
        <dbReference type="EMBL" id="KAH0507297.1"/>
    </source>
</evidence>
<dbReference type="InterPro" id="IPR013320">
    <property type="entry name" value="ConA-like_dom_sf"/>
</dbReference>
<organism evidence="8 9">
    <name type="scientific">Microtus ochrogaster</name>
    <name type="common">Prairie vole</name>
    <dbReference type="NCBI Taxonomy" id="79684"/>
    <lineage>
        <taxon>Eukaryota</taxon>
        <taxon>Metazoa</taxon>
        <taxon>Chordata</taxon>
        <taxon>Craniata</taxon>
        <taxon>Vertebrata</taxon>
        <taxon>Euteleostomi</taxon>
        <taxon>Mammalia</taxon>
        <taxon>Eutheria</taxon>
        <taxon>Euarchontoglires</taxon>
        <taxon>Glires</taxon>
        <taxon>Rodentia</taxon>
        <taxon>Myomorpha</taxon>
        <taxon>Muroidea</taxon>
        <taxon>Cricetidae</taxon>
        <taxon>Arvicolinae</taxon>
        <taxon>Microtus</taxon>
    </lineage>
</organism>
<dbReference type="CDD" id="cd19769">
    <property type="entry name" value="Bbox2_TRIM16-like"/>
    <property type="match status" value="1"/>
</dbReference>
<dbReference type="SUPFAM" id="SSF57845">
    <property type="entry name" value="B-box zinc-binding domain"/>
    <property type="match status" value="1"/>
</dbReference>
<dbReference type="PANTHER" id="PTHR25465">
    <property type="entry name" value="B-BOX DOMAIN CONTAINING"/>
    <property type="match status" value="1"/>
</dbReference>
<dbReference type="PROSITE" id="PS50119">
    <property type="entry name" value="ZF_BBOX"/>
    <property type="match status" value="1"/>
</dbReference>
<keyword evidence="3" id="KW-0862">Zinc</keyword>
<dbReference type="Pfam" id="PF00643">
    <property type="entry name" value="zf-B_box"/>
    <property type="match status" value="1"/>
</dbReference>
<comment type="caution">
    <text evidence="8">The sequence shown here is derived from an EMBL/GenBank/DDBJ whole genome shotgun (WGS) entry which is preliminary data.</text>
</comment>
<dbReference type="Pfam" id="PF00622">
    <property type="entry name" value="SPRY"/>
    <property type="match status" value="1"/>
</dbReference>
<name>A0A8J6GAA6_MICOH</name>
<dbReference type="CDD" id="cd19839">
    <property type="entry name" value="Bbox1_TRIM16"/>
    <property type="match status" value="1"/>
</dbReference>
<dbReference type="Gene3D" id="2.60.120.920">
    <property type="match status" value="1"/>
</dbReference>
<dbReference type="InterPro" id="IPR051051">
    <property type="entry name" value="E3_ubiq-ligase_TRIM/RNF"/>
</dbReference>
<dbReference type="InterPro" id="IPR043136">
    <property type="entry name" value="B30.2/SPRY_sf"/>
</dbReference>
<protein>
    <submittedName>
        <fullName evidence="8">Tripartite motif-containing protein 16</fullName>
    </submittedName>
</protein>
<dbReference type="InterPro" id="IPR000315">
    <property type="entry name" value="Znf_B-box"/>
</dbReference>
<dbReference type="SMART" id="SM00449">
    <property type="entry name" value="SPRY"/>
    <property type="match status" value="1"/>
</dbReference>